<dbReference type="SUPFAM" id="SSF48498">
    <property type="entry name" value="Tetracyclin repressor-like, C-terminal domain"/>
    <property type="match status" value="1"/>
</dbReference>
<name>A0A1A3HFU1_MYCMU</name>
<organism evidence="1 2">
    <name type="scientific">Mycolicibacterium mucogenicum</name>
    <name type="common">Mycobacterium mucogenicum</name>
    <dbReference type="NCBI Taxonomy" id="56689"/>
    <lineage>
        <taxon>Bacteria</taxon>
        <taxon>Bacillati</taxon>
        <taxon>Actinomycetota</taxon>
        <taxon>Actinomycetes</taxon>
        <taxon>Mycobacteriales</taxon>
        <taxon>Mycobacteriaceae</taxon>
        <taxon>Mycolicibacterium</taxon>
    </lineage>
</organism>
<proteinExistence type="predicted"/>
<protein>
    <submittedName>
        <fullName evidence="1">Uncharacterized protein</fullName>
    </submittedName>
</protein>
<dbReference type="EMBL" id="LZLC01000017">
    <property type="protein sequence ID" value="OBJ46451.1"/>
    <property type="molecule type" value="Genomic_DNA"/>
</dbReference>
<accession>A0A1A3HFU1</accession>
<dbReference type="Proteomes" id="UP000093898">
    <property type="component" value="Unassembled WGS sequence"/>
</dbReference>
<gene>
    <name evidence="1" type="ORF">A5630_11595</name>
</gene>
<comment type="caution">
    <text evidence="1">The sequence shown here is derived from an EMBL/GenBank/DDBJ whole genome shotgun (WGS) entry which is preliminary data.</text>
</comment>
<evidence type="ECO:0000313" key="1">
    <source>
        <dbReference type="EMBL" id="OBJ46451.1"/>
    </source>
</evidence>
<evidence type="ECO:0000313" key="2">
    <source>
        <dbReference type="Proteomes" id="UP000093898"/>
    </source>
</evidence>
<reference evidence="1 2" key="1">
    <citation type="submission" date="2016-06" db="EMBL/GenBank/DDBJ databases">
        <authorList>
            <person name="Kjaerup R.B."/>
            <person name="Dalgaard T.S."/>
            <person name="Juul-Madsen H.R."/>
        </authorList>
    </citation>
    <scope>NUCLEOTIDE SEQUENCE [LARGE SCALE GENOMIC DNA]</scope>
    <source>
        <strain evidence="1 2">1127319.6</strain>
    </source>
</reference>
<sequence length="155" mass="16745">MCTSPRVATTIGRSLTQDAPVHLRGLSDHPNLAAALLDERATRVGAADRFEDALIQFKLIGNPPADGLALIDGVEGIALSWISFRRVPATEVDADSLPALTSAITRQKYDEASFKRSIGALIEGWRLRRPMAQTQPKGLGLTQAEAIRSLSADWI</sequence>
<dbReference type="Gene3D" id="1.10.357.10">
    <property type="entry name" value="Tetracycline Repressor, domain 2"/>
    <property type="match status" value="1"/>
</dbReference>
<dbReference type="InterPro" id="IPR036271">
    <property type="entry name" value="Tet_transcr_reg_TetR-rel_C_sf"/>
</dbReference>
<dbReference type="AlphaFoldDB" id="A0A1A3HFU1"/>